<accession>A0ABQ9ECI2</accession>
<name>A0ABQ9ECI2_TEGGR</name>
<dbReference type="Proteomes" id="UP001217089">
    <property type="component" value="Unassembled WGS sequence"/>
</dbReference>
<gene>
    <name evidence="1" type="ORF">KUTeg_020197</name>
</gene>
<sequence>MASDKKAKKEKEIAIEFENHSRVTKEKWMFLVYLLSRCLNTHNHLVYLWLLLLIRIKRESFTTNITFIFDGHSSSLIVKTDVSNFPSYSIIVRYFKVYPQGCTDDGSTFRMLERC</sequence>
<proteinExistence type="predicted"/>
<organism evidence="1 2">
    <name type="scientific">Tegillarca granosa</name>
    <name type="common">Malaysian cockle</name>
    <name type="synonym">Anadara granosa</name>
    <dbReference type="NCBI Taxonomy" id="220873"/>
    <lineage>
        <taxon>Eukaryota</taxon>
        <taxon>Metazoa</taxon>
        <taxon>Spiralia</taxon>
        <taxon>Lophotrochozoa</taxon>
        <taxon>Mollusca</taxon>
        <taxon>Bivalvia</taxon>
        <taxon>Autobranchia</taxon>
        <taxon>Pteriomorphia</taxon>
        <taxon>Arcoida</taxon>
        <taxon>Arcoidea</taxon>
        <taxon>Arcidae</taxon>
        <taxon>Tegillarca</taxon>
    </lineage>
</organism>
<evidence type="ECO:0000313" key="2">
    <source>
        <dbReference type="Proteomes" id="UP001217089"/>
    </source>
</evidence>
<protein>
    <submittedName>
        <fullName evidence="1">Uncharacterized protein</fullName>
    </submittedName>
</protein>
<evidence type="ECO:0000313" key="1">
    <source>
        <dbReference type="EMBL" id="KAJ8301210.1"/>
    </source>
</evidence>
<reference evidence="1 2" key="1">
    <citation type="submission" date="2022-12" db="EMBL/GenBank/DDBJ databases">
        <title>Chromosome-level genome of Tegillarca granosa.</title>
        <authorList>
            <person name="Kim J."/>
        </authorList>
    </citation>
    <scope>NUCLEOTIDE SEQUENCE [LARGE SCALE GENOMIC DNA]</scope>
    <source>
        <strain evidence="1">Teg-2019</strain>
        <tissue evidence="1">Adductor muscle</tissue>
    </source>
</reference>
<comment type="caution">
    <text evidence="1">The sequence shown here is derived from an EMBL/GenBank/DDBJ whole genome shotgun (WGS) entry which is preliminary data.</text>
</comment>
<keyword evidence="2" id="KW-1185">Reference proteome</keyword>
<dbReference type="EMBL" id="JARBDR010000918">
    <property type="protein sequence ID" value="KAJ8301210.1"/>
    <property type="molecule type" value="Genomic_DNA"/>
</dbReference>